<dbReference type="AlphaFoldDB" id="A0AAE3FNS0"/>
<evidence type="ECO:0000313" key="3">
    <source>
        <dbReference type="Proteomes" id="UP001202674"/>
    </source>
</evidence>
<sequence>MVNDEIRDQLIAAERTFEGSPGTIEEGLDVDDAELVQLRRACRLLEVGSTLLDQGYYTVVIESAFVAIERTIQFRLIHDGAMSPEEVISSHRRLYQRGAEIGLYDDAFGDDLAELWNRNRTKTYYRLGIATKEQAEAMHRLAADVHRHLVDMSRVSHECLCRE</sequence>
<name>A0AAE3FNS0_9EURY</name>
<gene>
    <name evidence="2" type="ORF">AArcSt11_02910</name>
</gene>
<dbReference type="Proteomes" id="UP001202674">
    <property type="component" value="Unassembled WGS sequence"/>
</dbReference>
<evidence type="ECO:0000313" key="2">
    <source>
        <dbReference type="EMBL" id="MCL9812603.1"/>
    </source>
</evidence>
<dbReference type="EMBL" id="JAKRVY010000001">
    <property type="protein sequence ID" value="MCL9812603.1"/>
    <property type="molecule type" value="Genomic_DNA"/>
</dbReference>
<dbReference type="InterPro" id="IPR058467">
    <property type="entry name" value="DUF8154"/>
</dbReference>
<reference evidence="2 3" key="1">
    <citation type="journal article" date="2022" name="Syst. Appl. Microbiol.">
        <title>Natronocalculus amylovorans gen. nov., sp. nov., and Natranaeroarchaeum aerophilus sp. nov., dominant culturable amylolytic natronoarchaea from hypersaline soda lakes in southwestern Siberia.</title>
        <authorList>
            <person name="Sorokin D.Y."/>
            <person name="Elcheninov A.G."/>
            <person name="Khizhniak T.V."/>
            <person name="Koenen M."/>
            <person name="Bale N.J."/>
            <person name="Damste J.S.S."/>
            <person name="Kublanov I.V."/>
        </authorList>
    </citation>
    <scope>NUCLEOTIDE SEQUENCE [LARGE SCALE GENOMIC DNA]</scope>
    <source>
        <strain evidence="2 3">AArc-St1-1</strain>
    </source>
</reference>
<evidence type="ECO:0000259" key="1">
    <source>
        <dbReference type="Pfam" id="PF26481"/>
    </source>
</evidence>
<accession>A0AAE3FNS0</accession>
<dbReference type="Pfam" id="PF26481">
    <property type="entry name" value="DUF8154"/>
    <property type="match status" value="1"/>
</dbReference>
<proteinExistence type="predicted"/>
<comment type="caution">
    <text evidence="2">The sequence shown here is derived from an EMBL/GenBank/DDBJ whole genome shotgun (WGS) entry which is preliminary data.</text>
</comment>
<protein>
    <recommendedName>
        <fullName evidence="1">DUF8154 domain-containing protein</fullName>
    </recommendedName>
</protein>
<feature type="domain" description="DUF8154" evidence="1">
    <location>
        <begin position="2"/>
        <end position="161"/>
    </location>
</feature>
<organism evidence="2 3">
    <name type="scientific">Natranaeroarchaeum aerophilus</name>
    <dbReference type="NCBI Taxonomy" id="2917711"/>
    <lineage>
        <taxon>Archaea</taxon>
        <taxon>Methanobacteriati</taxon>
        <taxon>Methanobacteriota</taxon>
        <taxon>Stenosarchaea group</taxon>
        <taxon>Halobacteria</taxon>
        <taxon>Halobacteriales</taxon>
        <taxon>Natronoarchaeaceae</taxon>
        <taxon>Natranaeroarchaeum</taxon>
    </lineage>
</organism>
<keyword evidence="3" id="KW-1185">Reference proteome</keyword>